<evidence type="ECO:0000313" key="4">
    <source>
        <dbReference type="EMBL" id="SBS97498.1"/>
    </source>
</evidence>
<feature type="compositionally biased region" description="Acidic residues" evidence="1">
    <location>
        <begin position="199"/>
        <end position="217"/>
    </location>
</feature>
<sequence length="925" mass="107499">MGYSAKNMKERNNEKRNINYNHANVHKLLKENRFNHDGNFSTATYNEDVIRRDIYYTHDDAPFTGKITHFGKRLDMNTTHLFNYNENLHILNRISPNEAKIKKGDSYFYYEPLRYPAFKISDKIKDEKGIHTKGKEIDLNYHSKVFPGEIHTSDSLTNCGKTFLAEGDNYNICTTQDHIPTKSDLLSRKNGNVRRGAVWEEDEKEEEEEEEEEEEGTLNEARNTEKGVNKYKIEKYTDANRKYIPHSHVQNSTANLGEDAIPIDKIWESKNEKDDCLTELGVMCTGDSMQIEHPEGHFLGVVSPRYDKRSDDMEEFFTTLYDKHLVNPNEITNEIKFILHMTILTLYKDQIIPTYRTIKNRLACFNEKNNILCNFLNIYASLNKEYIVVKSKGKNIFVLLRETPKWFCGWIKTKSFSNTYSRKVWKKLIEHLLTMCRTDATHSYVIFLINFVKRLHEKGELFFSSPQGENTLLGVLLPDSFSNVTVNENNAQKRSANFVQFNLYHSDFSYFSHLSPSNAYSAKSVQGELMYWYRQFLSQMGEENNLKDTPPSSSSHVGFPSNDQEKNGTELCVPYEFTNDIYEVAKMFKRKNLSFFKGYSVGKIAHIIQLSLYSGLMHEEEQLIKPSCCSQTLVPSVFYLMPGDGVSFHSEVATAGSETPHVCNEADPFLKVYESYKRDTEERLFLDSAYGGENRSIWNPVPIANLQEAKAKTSDLVSSSLEKGIILCSFRDKFVRRYGRVINPLHFGYNSLIEFLFFGCKDICRIYILNNHLILVHPNFEIKYVKYMEEKKKLTEAFIYSDYCYDRSETEKRKFKNLSLELCTIMRDLARRKSSFMITFFFWKYMNNGEISDHEYVSFLEGATFLLPPYRGHKNGKQDVAYPTDNVKTPINAFPFAHLVRDTNMFSLPSLVKSGEGYFDLFDLI</sequence>
<dbReference type="InterPro" id="IPR056022">
    <property type="entry name" value="DUF7602"/>
</dbReference>
<dbReference type="PROSITE" id="PS51644">
    <property type="entry name" value="HTH_OST"/>
    <property type="match status" value="1"/>
</dbReference>
<protein>
    <recommendedName>
        <fullName evidence="2">HTH OST-type domain-containing protein</fullName>
    </recommendedName>
</protein>
<dbReference type="AlphaFoldDB" id="A0A1A8WYS2"/>
<feature type="domain" description="HTH OST-type" evidence="2">
    <location>
        <begin position="705"/>
        <end position="780"/>
    </location>
</feature>
<feature type="region of interest" description="Disordered" evidence="1">
    <location>
        <begin position="196"/>
        <end position="222"/>
    </location>
</feature>
<organism evidence="4 5">
    <name type="scientific">Plasmodium ovale curtisi</name>
    <dbReference type="NCBI Taxonomy" id="864141"/>
    <lineage>
        <taxon>Eukaryota</taxon>
        <taxon>Sar</taxon>
        <taxon>Alveolata</taxon>
        <taxon>Apicomplexa</taxon>
        <taxon>Aconoidasida</taxon>
        <taxon>Haemosporida</taxon>
        <taxon>Plasmodiidae</taxon>
        <taxon>Plasmodium</taxon>
        <taxon>Plasmodium (Plasmodium)</taxon>
    </lineage>
</organism>
<gene>
    <name evidence="4" type="ORF">POVCU1_038700</name>
    <name evidence="3" type="ORF">POVCU2_0041900</name>
</gene>
<evidence type="ECO:0000313" key="6">
    <source>
        <dbReference type="Proteomes" id="UP000078560"/>
    </source>
</evidence>
<dbReference type="InterPro" id="IPR025605">
    <property type="entry name" value="OST-HTH/LOTUS_dom"/>
</dbReference>
<reference evidence="4" key="2">
    <citation type="submission" date="2016-05" db="EMBL/GenBank/DDBJ databases">
        <authorList>
            <person name="Lavstsen T."/>
            <person name="Jespersen J.S."/>
        </authorList>
    </citation>
    <scope>NUCLEOTIDE SEQUENCE [LARGE SCALE GENOMIC DNA]</scope>
</reference>
<dbReference type="Proteomes" id="UP000078560">
    <property type="component" value="Unassembled WGS sequence"/>
</dbReference>
<accession>A0A1A8WYS2</accession>
<evidence type="ECO:0000313" key="5">
    <source>
        <dbReference type="Proteomes" id="UP000078546"/>
    </source>
</evidence>
<evidence type="ECO:0000256" key="1">
    <source>
        <dbReference type="SAM" id="MobiDB-lite"/>
    </source>
</evidence>
<dbReference type="InterPro" id="IPR025677">
    <property type="entry name" value="OST-HTH-assoc_dom"/>
</dbReference>
<feature type="region of interest" description="Disordered" evidence="1">
    <location>
        <begin position="544"/>
        <end position="565"/>
    </location>
</feature>
<dbReference type="Pfam" id="PF24549">
    <property type="entry name" value="DUF7602"/>
    <property type="match status" value="1"/>
</dbReference>
<evidence type="ECO:0000313" key="3">
    <source>
        <dbReference type="EMBL" id="SBS87289.1"/>
    </source>
</evidence>
<reference evidence="5 6" key="1">
    <citation type="submission" date="2016-05" db="EMBL/GenBank/DDBJ databases">
        <authorList>
            <person name="Naeem Raeece"/>
        </authorList>
    </citation>
    <scope>NUCLEOTIDE SEQUENCE [LARGE SCALE GENOMIC DNA]</scope>
</reference>
<dbReference type="Proteomes" id="UP000078546">
    <property type="component" value="Unassembled WGS sequence"/>
</dbReference>
<dbReference type="EMBL" id="FLQU01000558">
    <property type="protein sequence ID" value="SBS87289.1"/>
    <property type="molecule type" value="Genomic_DNA"/>
</dbReference>
<dbReference type="EMBL" id="FLQV01000712">
    <property type="protein sequence ID" value="SBS97498.1"/>
    <property type="molecule type" value="Genomic_DNA"/>
</dbReference>
<dbReference type="VEuPathDB" id="PlasmoDB:PocGH01_13029000"/>
<evidence type="ECO:0000259" key="2">
    <source>
        <dbReference type="PROSITE" id="PS51644"/>
    </source>
</evidence>
<proteinExistence type="predicted"/>
<name>A0A1A8WYS2_PLAOA</name>
<dbReference type="Pfam" id="PF14418">
    <property type="entry name" value="OHA"/>
    <property type="match status" value="1"/>
</dbReference>